<keyword evidence="2 4" id="KW-0863">Zinc-finger</keyword>
<gene>
    <name evidence="7" type="ORF">BCR41DRAFT_62533</name>
</gene>
<dbReference type="Gene3D" id="3.30.40.10">
    <property type="entry name" value="Zinc/RING finger domain, C3HC4 (zinc finger)"/>
    <property type="match status" value="1"/>
</dbReference>
<dbReference type="Proteomes" id="UP000193648">
    <property type="component" value="Unassembled WGS sequence"/>
</dbReference>
<feature type="region of interest" description="Disordered" evidence="5">
    <location>
        <begin position="449"/>
        <end position="530"/>
    </location>
</feature>
<sequence length="608" mass="66458">MAGNYIRRASLALRLDNGFTDVTQELARYRQAIQILLNGIKVDNDPTSKQSATALVSEYLQHAEELAEAAEQRNTIYSCSRQLETPRLATQSSAGNAGSVNEVRSLTLQRSRPSDMEPIEDLIDSHERLGHRNHSETSSDASFSSTTNILDVYSNVPEGIAEMHQEQDTLNDEHHRNHEENLGTGFSALQINSDHEASRSLVGNLTGVSADESSSTIPIAQSPQYHEVSTVPILSASPAATNTSSDSFPIGRLTRNHRSTTPSISSSRSNATESVSTQIPVTRIRSGPEPGNDFDTHSDLPRHFSSSFPTSSSFASQDRAPSSRVQSMQAPQHYYQQQYQHFSQQQYQLPPAQNPQFKWESDHKAIECRECHRKFSLWLRRHHCRRCGHVVCDRCSSHRSMMHPSEVVFDPSSSEAYLSHKASLQRNIPQSYRVCDSCYTILGSGRSTGAASSSGAGSGNFSSSSSSQQHYHRSHNGQYSTHSGISNPSQNDRSYGVYLPSSSGYAPDRSHPSSRSSSSSNLHPAPMVRSASSGSLMSECPVCGAILAGLEGGKAAQEAHVQDCLEGKSGPGNGPVRYIVYKLAADSPLIDQECAICFEEFVVEPLHG</sequence>
<dbReference type="EMBL" id="MCFF01000019">
    <property type="protein sequence ID" value="ORZ15399.1"/>
    <property type="molecule type" value="Genomic_DNA"/>
</dbReference>
<dbReference type="InParanoid" id="A0A1Y2GM28"/>
<comment type="caution">
    <text evidence="7">The sequence shown here is derived from an EMBL/GenBank/DDBJ whole genome shotgun (WGS) entry which is preliminary data.</text>
</comment>
<feature type="compositionally biased region" description="Low complexity" evidence="5">
    <location>
        <begin position="449"/>
        <end position="467"/>
    </location>
</feature>
<keyword evidence="3" id="KW-0862">Zinc</keyword>
<accession>A0A1Y2GM28</accession>
<feature type="domain" description="FYVE-type" evidence="6">
    <location>
        <begin position="362"/>
        <end position="443"/>
    </location>
</feature>
<evidence type="ECO:0000256" key="5">
    <source>
        <dbReference type="SAM" id="MobiDB-lite"/>
    </source>
</evidence>
<protein>
    <recommendedName>
        <fullName evidence="6">FYVE-type domain-containing protein</fullName>
    </recommendedName>
</protein>
<reference evidence="7 8" key="1">
    <citation type="submission" date="2016-07" db="EMBL/GenBank/DDBJ databases">
        <title>Pervasive Adenine N6-methylation of Active Genes in Fungi.</title>
        <authorList>
            <consortium name="DOE Joint Genome Institute"/>
            <person name="Mondo S.J."/>
            <person name="Dannebaum R.O."/>
            <person name="Kuo R.C."/>
            <person name="Labutti K."/>
            <person name="Haridas S."/>
            <person name="Kuo A."/>
            <person name="Salamov A."/>
            <person name="Ahrendt S.R."/>
            <person name="Lipzen A."/>
            <person name="Sullivan W."/>
            <person name="Andreopoulos W.B."/>
            <person name="Clum A."/>
            <person name="Lindquist E."/>
            <person name="Daum C."/>
            <person name="Ramamoorthy G.K."/>
            <person name="Gryganskyi A."/>
            <person name="Culley D."/>
            <person name="Magnuson J.K."/>
            <person name="James T.Y."/>
            <person name="O'Malley M.A."/>
            <person name="Stajich J.E."/>
            <person name="Spatafora J.W."/>
            <person name="Visel A."/>
            <person name="Grigoriev I.V."/>
        </authorList>
    </citation>
    <scope>NUCLEOTIDE SEQUENCE [LARGE SCALE GENOMIC DNA]</scope>
    <source>
        <strain evidence="7 8">NRRL 3116</strain>
    </source>
</reference>
<dbReference type="InterPro" id="IPR000306">
    <property type="entry name" value="Znf_FYVE"/>
</dbReference>
<evidence type="ECO:0000256" key="1">
    <source>
        <dbReference type="ARBA" id="ARBA00022723"/>
    </source>
</evidence>
<name>A0A1Y2GM28_9FUNG</name>
<feature type="region of interest" description="Disordered" evidence="5">
    <location>
        <begin position="88"/>
        <end position="117"/>
    </location>
</feature>
<dbReference type="SMART" id="SM00064">
    <property type="entry name" value="FYVE"/>
    <property type="match status" value="1"/>
</dbReference>
<evidence type="ECO:0000313" key="8">
    <source>
        <dbReference type="Proteomes" id="UP000193648"/>
    </source>
</evidence>
<organism evidence="7 8">
    <name type="scientific">Lobosporangium transversale</name>
    <dbReference type="NCBI Taxonomy" id="64571"/>
    <lineage>
        <taxon>Eukaryota</taxon>
        <taxon>Fungi</taxon>
        <taxon>Fungi incertae sedis</taxon>
        <taxon>Mucoromycota</taxon>
        <taxon>Mortierellomycotina</taxon>
        <taxon>Mortierellomycetes</taxon>
        <taxon>Mortierellales</taxon>
        <taxon>Mortierellaceae</taxon>
        <taxon>Lobosporangium</taxon>
    </lineage>
</organism>
<dbReference type="STRING" id="64571.A0A1Y2GM28"/>
<dbReference type="SMART" id="SM00745">
    <property type="entry name" value="MIT"/>
    <property type="match status" value="1"/>
</dbReference>
<dbReference type="SUPFAM" id="SSF57903">
    <property type="entry name" value="FYVE/PHD zinc finger"/>
    <property type="match status" value="1"/>
</dbReference>
<dbReference type="InterPro" id="IPR013083">
    <property type="entry name" value="Znf_RING/FYVE/PHD"/>
</dbReference>
<feature type="compositionally biased region" description="Polar residues" evidence="5">
    <location>
        <begin position="238"/>
        <end position="247"/>
    </location>
</feature>
<keyword evidence="8" id="KW-1185">Reference proteome</keyword>
<dbReference type="Pfam" id="PF01363">
    <property type="entry name" value="FYVE"/>
    <property type="match status" value="1"/>
</dbReference>
<dbReference type="OrthoDB" id="10057496at2759"/>
<evidence type="ECO:0000256" key="3">
    <source>
        <dbReference type="ARBA" id="ARBA00022833"/>
    </source>
</evidence>
<dbReference type="PROSITE" id="PS50178">
    <property type="entry name" value="ZF_FYVE"/>
    <property type="match status" value="1"/>
</dbReference>
<feature type="compositionally biased region" description="Low complexity" evidence="5">
    <location>
        <begin position="259"/>
        <end position="269"/>
    </location>
</feature>
<evidence type="ECO:0000256" key="2">
    <source>
        <dbReference type="ARBA" id="ARBA00022771"/>
    </source>
</evidence>
<proteinExistence type="predicted"/>
<dbReference type="SUPFAM" id="SSF116846">
    <property type="entry name" value="MIT domain"/>
    <property type="match status" value="1"/>
</dbReference>
<dbReference type="Gene3D" id="1.20.58.80">
    <property type="entry name" value="Phosphotransferase system, lactose/cellobiose-type IIA subunit"/>
    <property type="match status" value="1"/>
</dbReference>
<evidence type="ECO:0000256" key="4">
    <source>
        <dbReference type="PROSITE-ProRule" id="PRU00091"/>
    </source>
</evidence>
<feature type="compositionally biased region" description="Polar residues" evidence="5">
    <location>
        <begin position="476"/>
        <end position="493"/>
    </location>
</feature>
<keyword evidence="1" id="KW-0479">Metal-binding</keyword>
<dbReference type="AlphaFoldDB" id="A0A1Y2GM28"/>
<dbReference type="GO" id="GO:0008270">
    <property type="term" value="F:zinc ion binding"/>
    <property type="evidence" value="ECO:0007669"/>
    <property type="project" value="UniProtKB-KW"/>
</dbReference>
<dbReference type="PANTHER" id="PTHR23164">
    <property type="entry name" value="EARLY ENDOSOME ANTIGEN 1"/>
    <property type="match status" value="1"/>
</dbReference>
<feature type="compositionally biased region" description="Low complexity" evidence="5">
    <location>
        <begin position="304"/>
        <end position="316"/>
    </location>
</feature>
<evidence type="ECO:0000259" key="6">
    <source>
        <dbReference type="PROSITE" id="PS50178"/>
    </source>
</evidence>
<dbReference type="InterPro" id="IPR017455">
    <property type="entry name" value="Znf_FYVE-rel"/>
</dbReference>
<dbReference type="RefSeq" id="XP_021881147.1">
    <property type="nucleotide sequence ID" value="XM_022030946.1"/>
</dbReference>
<feature type="compositionally biased region" description="Polar residues" evidence="5">
    <location>
        <begin position="88"/>
        <end position="111"/>
    </location>
</feature>
<dbReference type="InterPro" id="IPR036181">
    <property type="entry name" value="MIT_dom_sf"/>
</dbReference>
<feature type="compositionally biased region" description="Polar residues" evidence="5">
    <location>
        <begin position="270"/>
        <end position="280"/>
    </location>
</feature>
<dbReference type="InterPro" id="IPR007330">
    <property type="entry name" value="MIT_dom"/>
</dbReference>
<dbReference type="GeneID" id="33572787"/>
<evidence type="ECO:0000313" key="7">
    <source>
        <dbReference type="EMBL" id="ORZ15399.1"/>
    </source>
</evidence>
<dbReference type="InterPro" id="IPR011011">
    <property type="entry name" value="Znf_FYVE_PHD"/>
</dbReference>
<feature type="region of interest" description="Disordered" evidence="5">
    <location>
        <begin position="237"/>
        <end position="331"/>
    </location>
</feature>